<keyword evidence="2" id="KW-1185">Reference proteome</keyword>
<evidence type="ECO:0000313" key="2">
    <source>
        <dbReference type="Proteomes" id="UP000245698"/>
    </source>
</evidence>
<dbReference type="AlphaFoldDB" id="A0A2P9AAY3"/>
<reference evidence="2" key="1">
    <citation type="submission" date="2016-12" db="EMBL/GenBank/DDBJ databases">
        <authorList>
            <person name="Brunel B."/>
        </authorList>
    </citation>
    <scope>NUCLEOTIDE SEQUENCE [LARGE SCALE GENOMIC DNA]</scope>
</reference>
<gene>
    <name evidence="1" type="ORF">BQ8482_110177</name>
</gene>
<organism evidence="1 2">
    <name type="scientific">Mesorhizobium delmotii</name>
    <dbReference type="NCBI Taxonomy" id="1631247"/>
    <lineage>
        <taxon>Bacteria</taxon>
        <taxon>Pseudomonadati</taxon>
        <taxon>Pseudomonadota</taxon>
        <taxon>Alphaproteobacteria</taxon>
        <taxon>Hyphomicrobiales</taxon>
        <taxon>Phyllobacteriaceae</taxon>
        <taxon>Mesorhizobium</taxon>
    </lineage>
</organism>
<dbReference type="RefSeq" id="WP_123146081.1">
    <property type="nucleotide sequence ID" value="NZ_FUIG01000013.1"/>
</dbReference>
<name>A0A2P9AAY3_9HYPH</name>
<protein>
    <submittedName>
        <fullName evidence="1">Uncharacterized protein</fullName>
    </submittedName>
</protein>
<proteinExistence type="predicted"/>
<sequence length="87" mass="9461">MAEGATVRWLVRLTPVAGRKVDDLLKVPLSLDVWEREADAVVAVATEQTIAELERRRIAGVERLRTIADLESGAPSSDHLDGQSEGP</sequence>
<evidence type="ECO:0000313" key="1">
    <source>
        <dbReference type="EMBL" id="SJM28247.1"/>
    </source>
</evidence>
<accession>A0A2P9AAY3</accession>
<dbReference type="Proteomes" id="UP000245698">
    <property type="component" value="Unassembled WGS sequence"/>
</dbReference>
<dbReference type="EMBL" id="FUIG01000013">
    <property type="protein sequence ID" value="SJM28247.1"/>
    <property type="molecule type" value="Genomic_DNA"/>
</dbReference>